<dbReference type="AlphaFoldDB" id="A0A6B0USL0"/>
<evidence type="ECO:0000256" key="1">
    <source>
        <dbReference type="SAM" id="MobiDB-lite"/>
    </source>
</evidence>
<organism evidence="2">
    <name type="scientific">Ixodes ricinus</name>
    <name type="common">Common tick</name>
    <name type="synonym">Acarus ricinus</name>
    <dbReference type="NCBI Taxonomy" id="34613"/>
    <lineage>
        <taxon>Eukaryota</taxon>
        <taxon>Metazoa</taxon>
        <taxon>Ecdysozoa</taxon>
        <taxon>Arthropoda</taxon>
        <taxon>Chelicerata</taxon>
        <taxon>Arachnida</taxon>
        <taxon>Acari</taxon>
        <taxon>Parasitiformes</taxon>
        <taxon>Ixodida</taxon>
        <taxon>Ixodoidea</taxon>
        <taxon>Ixodidae</taxon>
        <taxon>Ixodinae</taxon>
        <taxon>Ixodes</taxon>
    </lineage>
</organism>
<dbReference type="EMBL" id="GIFC01010684">
    <property type="protein sequence ID" value="MXU92767.1"/>
    <property type="molecule type" value="Transcribed_RNA"/>
</dbReference>
<evidence type="ECO:0000313" key="2">
    <source>
        <dbReference type="EMBL" id="MXU92767.1"/>
    </source>
</evidence>
<reference evidence="2" key="1">
    <citation type="submission" date="2019-12" db="EMBL/GenBank/DDBJ databases">
        <title>An insight into the sialome of adult female Ixodes ricinus ticks feeding for 6 days.</title>
        <authorList>
            <person name="Perner J."/>
            <person name="Ribeiro J.M.C."/>
        </authorList>
    </citation>
    <scope>NUCLEOTIDE SEQUENCE</scope>
    <source>
        <strain evidence="2">Semi-engorged</strain>
        <tissue evidence="2">Salivary glands</tissue>
    </source>
</reference>
<accession>A0A6B0USL0</accession>
<feature type="compositionally biased region" description="Polar residues" evidence="1">
    <location>
        <begin position="16"/>
        <end position="37"/>
    </location>
</feature>
<name>A0A6B0USL0_IXORI</name>
<feature type="compositionally biased region" description="Low complexity" evidence="1">
    <location>
        <begin position="38"/>
        <end position="67"/>
    </location>
</feature>
<feature type="compositionally biased region" description="Low complexity" evidence="1">
    <location>
        <begin position="76"/>
        <end position="96"/>
    </location>
</feature>
<sequence>MPLLSSAQLLPPLCPTTQSSPRSAPQSQWSVPATPTVSARSPSSWSKSLSCSRALPSSAAVATARRSSPPEPPEPSASLSSAVRLSPPAAPPSSEAPSRHPLPPAAVRPLPGMSLAGRRPAAAASRNRLPLPPLVAA</sequence>
<feature type="compositionally biased region" description="Low complexity" evidence="1">
    <location>
        <begin position="1"/>
        <end position="11"/>
    </location>
</feature>
<feature type="region of interest" description="Disordered" evidence="1">
    <location>
        <begin position="1"/>
        <end position="137"/>
    </location>
</feature>
<proteinExistence type="predicted"/>
<protein>
    <submittedName>
        <fullName evidence="2">Uncharacterized protein</fullName>
    </submittedName>
</protein>